<reference evidence="1 2" key="1">
    <citation type="submission" date="2019-07" db="EMBL/GenBank/DDBJ databases">
        <title>Draft Genome Sequences of Bacteroides pyogenes Strains Isolated from the Uterus Holstein Dairy Cows with Metritis.</title>
        <authorList>
            <person name="Cunha F."/>
            <person name="Galvao K.N."/>
            <person name="Jeon S.J."/>
            <person name="Jeong K.C."/>
        </authorList>
    </citation>
    <scope>NUCLEOTIDE SEQUENCE [LARGE SCALE GENOMIC DNA]</scope>
    <source>
        <strain evidence="1 2">KG-31</strain>
    </source>
</reference>
<comment type="caution">
    <text evidence="1">The sequence shown here is derived from an EMBL/GenBank/DDBJ whole genome shotgun (WGS) entry which is preliminary data.</text>
</comment>
<protein>
    <submittedName>
        <fullName evidence="1">Uncharacterized protein</fullName>
    </submittedName>
</protein>
<proteinExistence type="predicted"/>
<evidence type="ECO:0000313" key="1">
    <source>
        <dbReference type="EMBL" id="TYK34188.1"/>
    </source>
</evidence>
<sequence>MKPEFSLSARQSVSTSICSSCKRELPLDCFYMNKKNRCPDSYCKECRKDLSRRQYTSEKAVRIASSVRLPYPVITEIEDRETRIRFIMNALRVVQLSVERKRRRMQEEEEEALL</sequence>
<evidence type="ECO:0000313" key="2">
    <source>
        <dbReference type="Proteomes" id="UP000324383"/>
    </source>
</evidence>
<dbReference type="Proteomes" id="UP000324383">
    <property type="component" value="Unassembled WGS sequence"/>
</dbReference>
<name>A0A5D3ESZ5_9BACE</name>
<gene>
    <name evidence="1" type="ORF">FNJ60_05505</name>
</gene>
<dbReference type="EMBL" id="VKLW01000009">
    <property type="protein sequence ID" value="TYK34188.1"/>
    <property type="molecule type" value="Genomic_DNA"/>
</dbReference>
<organism evidence="1 2">
    <name type="scientific">Bacteroides pyogenes</name>
    <dbReference type="NCBI Taxonomy" id="310300"/>
    <lineage>
        <taxon>Bacteria</taxon>
        <taxon>Pseudomonadati</taxon>
        <taxon>Bacteroidota</taxon>
        <taxon>Bacteroidia</taxon>
        <taxon>Bacteroidales</taxon>
        <taxon>Bacteroidaceae</taxon>
        <taxon>Bacteroides</taxon>
    </lineage>
</organism>
<keyword evidence="2" id="KW-1185">Reference proteome</keyword>
<dbReference type="AlphaFoldDB" id="A0A5D3ESZ5"/>
<accession>A0A5D3ESZ5</accession>
<dbReference type="RefSeq" id="WP_148727131.1">
    <property type="nucleotide sequence ID" value="NZ_CP197398.1"/>
</dbReference>